<feature type="domain" description="RecX second three-helical" evidence="6">
    <location>
        <begin position="59"/>
        <end position="99"/>
    </location>
</feature>
<dbReference type="InterPro" id="IPR003783">
    <property type="entry name" value="Regulatory_RecX"/>
</dbReference>
<dbReference type="RefSeq" id="WP_049725354.1">
    <property type="nucleotide sequence ID" value="NZ_CP012154.1"/>
</dbReference>
<dbReference type="GO" id="GO:0006282">
    <property type="term" value="P:regulation of DNA repair"/>
    <property type="evidence" value="ECO:0007669"/>
    <property type="project" value="UniProtKB-UniRule"/>
</dbReference>
<evidence type="ECO:0000313" key="9">
    <source>
        <dbReference type="EMBL" id="AKS41736.1"/>
    </source>
</evidence>
<dbReference type="Proteomes" id="UP000066624">
    <property type="component" value="Chromosome"/>
</dbReference>
<dbReference type="OrthoDB" id="7066780at2"/>
<comment type="function">
    <text evidence="5">Modulates RecA activity.</text>
</comment>
<accession>A0A0K0XVU4</accession>
<evidence type="ECO:0000256" key="5">
    <source>
        <dbReference type="HAMAP-Rule" id="MF_01114"/>
    </source>
</evidence>
<organism evidence="9 10">
    <name type="scientific">Wenzhouxiangella marina</name>
    <dbReference type="NCBI Taxonomy" id="1579979"/>
    <lineage>
        <taxon>Bacteria</taxon>
        <taxon>Pseudomonadati</taxon>
        <taxon>Pseudomonadota</taxon>
        <taxon>Gammaproteobacteria</taxon>
        <taxon>Chromatiales</taxon>
        <taxon>Wenzhouxiangellaceae</taxon>
        <taxon>Wenzhouxiangella</taxon>
    </lineage>
</organism>
<dbReference type="InterPro" id="IPR053924">
    <property type="entry name" value="RecX_HTH_2nd"/>
</dbReference>
<dbReference type="Gene3D" id="1.10.10.10">
    <property type="entry name" value="Winged helix-like DNA-binding domain superfamily/Winged helix DNA-binding domain"/>
    <property type="match status" value="3"/>
</dbReference>
<dbReference type="InterPro" id="IPR053926">
    <property type="entry name" value="RecX_HTH_1st"/>
</dbReference>
<reference evidence="10" key="1">
    <citation type="submission" date="2015-07" db="EMBL/GenBank/DDBJ databases">
        <authorList>
            <person name="Kim K.M."/>
        </authorList>
    </citation>
    <scope>NUCLEOTIDE SEQUENCE [LARGE SCALE GENOMIC DNA]</scope>
    <source>
        <strain evidence="10">KCTC 42284</strain>
    </source>
</reference>
<proteinExistence type="inferred from homology"/>
<dbReference type="InterPro" id="IPR053925">
    <property type="entry name" value="RecX_HTH_3rd"/>
</dbReference>
<evidence type="ECO:0000259" key="6">
    <source>
        <dbReference type="Pfam" id="PF02631"/>
    </source>
</evidence>
<evidence type="ECO:0000259" key="8">
    <source>
        <dbReference type="Pfam" id="PF21982"/>
    </source>
</evidence>
<feature type="domain" description="RecX first three-helical" evidence="8">
    <location>
        <begin position="14"/>
        <end position="52"/>
    </location>
</feature>
<evidence type="ECO:0000256" key="1">
    <source>
        <dbReference type="ARBA" id="ARBA00004496"/>
    </source>
</evidence>
<name>A0A0K0XVU4_9GAMM</name>
<dbReference type="GO" id="GO:0005737">
    <property type="term" value="C:cytoplasm"/>
    <property type="evidence" value="ECO:0007669"/>
    <property type="project" value="UniProtKB-SubCell"/>
</dbReference>
<evidence type="ECO:0000256" key="2">
    <source>
        <dbReference type="ARBA" id="ARBA00009695"/>
    </source>
</evidence>
<dbReference type="HAMAP" id="MF_01114">
    <property type="entry name" value="RecX"/>
    <property type="match status" value="1"/>
</dbReference>
<dbReference type="InterPro" id="IPR036388">
    <property type="entry name" value="WH-like_DNA-bd_sf"/>
</dbReference>
<evidence type="ECO:0000259" key="7">
    <source>
        <dbReference type="Pfam" id="PF21981"/>
    </source>
</evidence>
<feature type="domain" description="RecX third three-helical" evidence="7">
    <location>
        <begin position="107"/>
        <end position="150"/>
    </location>
</feature>
<keyword evidence="4 5" id="KW-0963">Cytoplasm</keyword>
<dbReference type="STRING" id="1579979.WM2015_1364"/>
<dbReference type="Pfam" id="PF02631">
    <property type="entry name" value="RecX_HTH2"/>
    <property type="match status" value="1"/>
</dbReference>
<gene>
    <name evidence="5" type="primary">recX</name>
    <name evidence="9" type="ORF">WM2015_1364</name>
</gene>
<keyword evidence="10" id="KW-1185">Reference proteome</keyword>
<dbReference type="PANTHER" id="PTHR33602">
    <property type="entry name" value="REGULATORY PROTEIN RECX FAMILY PROTEIN"/>
    <property type="match status" value="1"/>
</dbReference>
<dbReference type="PANTHER" id="PTHR33602:SF1">
    <property type="entry name" value="REGULATORY PROTEIN RECX FAMILY PROTEIN"/>
    <property type="match status" value="1"/>
</dbReference>
<evidence type="ECO:0000256" key="4">
    <source>
        <dbReference type="ARBA" id="ARBA00022490"/>
    </source>
</evidence>
<dbReference type="EMBL" id="CP012154">
    <property type="protein sequence ID" value="AKS41736.1"/>
    <property type="molecule type" value="Genomic_DNA"/>
</dbReference>
<evidence type="ECO:0000313" key="10">
    <source>
        <dbReference type="Proteomes" id="UP000066624"/>
    </source>
</evidence>
<sequence length="151" mass="17343">MASETGTINPADLREAAVRLLARREHSARELVDKLRRKGWPVAEVEKAVSELAEQGLQSDTRYAESFVRSRVGKHYGPVRIRAELNERGVDRPLIDRVLREAGVDWFATAAEWYERRYAGEPPADFKDKGRRQQALARRGFEHSMVRELLD</sequence>
<protein>
    <recommendedName>
        <fullName evidence="3 5">Regulatory protein RecX</fullName>
    </recommendedName>
</protein>
<dbReference type="KEGG" id="wma:WM2015_1364"/>
<dbReference type="Pfam" id="PF21982">
    <property type="entry name" value="RecX_HTH1"/>
    <property type="match status" value="1"/>
</dbReference>
<evidence type="ECO:0000256" key="3">
    <source>
        <dbReference type="ARBA" id="ARBA00018111"/>
    </source>
</evidence>
<comment type="subcellular location">
    <subcellularLocation>
        <location evidence="1 5">Cytoplasm</location>
    </subcellularLocation>
</comment>
<dbReference type="Pfam" id="PF21981">
    <property type="entry name" value="RecX_HTH3"/>
    <property type="match status" value="1"/>
</dbReference>
<comment type="similarity">
    <text evidence="2 5">Belongs to the RecX family.</text>
</comment>
<dbReference type="AlphaFoldDB" id="A0A0K0XVU4"/>